<evidence type="ECO:0000256" key="1">
    <source>
        <dbReference type="ARBA" id="ARBA00006432"/>
    </source>
</evidence>
<evidence type="ECO:0000259" key="2">
    <source>
        <dbReference type="Pfam" id="PF00501"/>
    </source>
</evidence>
<dbReference type="Gene3D" id="3.30.300.30">
    <property type="match status" value="1"/>
</dbReference>
<comment type="similarity">
    <text evidence="1">Belongs to the ATP-dependent AMP-binding enzyme family.</text>
</comment>
<accession>A0A099GBR9</accession>
<feature type="domain" description="AMP-binding enzyme C-terminal" evidence="3">
    <location>
        <begin position="410"/>
        <end position="485"/>
    </location>
</feature>
<protein>
    <submittedName>
        <fullName evidence="4">Malonyl-CoA synthase</fullName>
    </submittedName>
</protein>
<reference evidence="4 5" key="1">
    <citation type="submission" date="2014-09" db="EMBL/GenBank/DDBJ databases">
        <authorList>
            <person name="McGinnis J.M."/>
            <person name="Wolfgang W.J."/>
        </authorList>
    </citation>
    <scope>NUCLEOTIDE SEQUENCE [LARGE SCALE GENOMIC DNA]</scope>
    <source>
        <strain evidence="4 5">5503</strain>
    </source>
</reference>
<dbReference type="AlphaFoldDB" id="A0A099GBR9"/>
<name>A0A099GBR9_9RHOB</name>
<gene>
    <name evidence="4" type="ORF">IX56_15795</name>
</gene>
<dbReference type="CDD" id="cd05941">
    <property type="entry name" value="MCS"/>
    <property type="match status" value="1"/>
</dbReference>
<feature type="domain" description="AMP-dependent synthetase/ligase" evidence="2">
    <location>
        <begin position="15"/>
        <end position="359"/>
    </location>
</feature>
<dbReference type="Pfam" id="PF13193">
    <property type="entry name" value="AMP-binding_C"/>
    <property type="match status" value="1"/>
</dbReference>
<sequence length="502" mass="53279">MTNHLHDALLGARAGSDRAFLIAADGTETSYAAIERQSARLANALVTAGVAPGDRVAMQVEKSATALTLYLAAVRAGAVFLPLNTAYTADEIGYFLNDARPALVVCDPAREAATRALGGAGQVMTLAADGLSGSLVDAARAEPETHAPVPRGPDDLAAILYTSGTTGRSKGAMLSHANLLSNARTLCDYWRVTGDDVLLHALPIFHTHGLFVATNTLMLAGGAMIFLPRFDAAEAVALMPRATLMMGVPTFYTRLLDRADFTRDAAAGMRLFISGSAPLLAETHRAFEARTGHRILERYGMTETNMNTSNPYDGERRAGTVGFPLPGVELRIMGEHGALPDGEIGMIEVRGPNVFQGYWQMPEKTAEELRPDGWFITGDLGLRDGDGYVSIVGRGKDLVISGGFNIYPKEVELLIDELPGVLESAVIGVPHPDFGEAVVAIVARAPGADPDPEAIRGALDGRLARFKQPKSVVIVDELPRNTMGKVQKAALRQAHAGMFAAG</sequence>
<organism evidence="4 5">
    <name type="scientific">Paracoccus sanguinis</name>
    <dbReference type="NCBI Taxonomy" id="1545044"/>
    <lineage>
        <taxon>Bacteria</taxon>
        <taxon>Pseudomonadati</taxon>
        <taxon>Pseudomonadota</taxon>
        <taxon>Alphaproteobacteria</taxon>
        <taxon>Rhodobacterales</taxon>
        <taxon>Paracoccaceae</taxon>
        <taxon>Paracoccus</taxon>
    </lineage>
</organism>
<dbReference type="PROSITE" id="PS00455">
    <property type="entry name" value="AMP_BINDING"/>
    <property type="match status" value="1"/>
</dbReference>
<dbReference type="SUPFAM" id="SSF56801">
    <property type="entry name" value="Acetyl-CoA synthetase-like"/>
    <property type="match status" value="1"/>
</dbReference>
<dbReference type="InterPro" id="IPR045851">
    <property type="entry name" value="AMP-bd_C_sf"/>
</dbReference>
<dbReference type="PANTHER" id="PTHR43201:SF8">
    <property type="entry name" value="ACYL-COA SYNTHETASE FAMILY MEMBER 3"/>
    <property type="match status" value="1"/>
</dbReference>
<dbReference type="Gene3D" id="3.40.50.12780">
    <property type="entry name" value="N-terminal domain of ligase-like"/>
    <property type="match status" value="1"/>
</dbReference>
<dbReference type="RefSeq" id="WP_036712045.1">
    <property type="nucleotide sequence ID" value="NZ_JRKQ01000125.1"/>
</dbReference>
<dbReference type="PANTHER" id="PTHR43201">
    <property type="entry name" value="ACYL-COA SYNTHETASE"/>
    <property type="match status" value="1"/>
</dbReference>
<dbReference type="GO" id="GO:0006631">
    <property type="term" value="P:fatty acid metabolic process"/>
    <property type="evidence" value="ECO:0007669"/>
    <property type="project" value="TreeGrafter"/>
</dbReference>
<dbReference type="Proteomes" id="UP000029858">
    <property type="component" value="Unassembled WGS sequence"/>
</dbReference>
<dbReference type="InterPro" id="IPR042099">
    <property type="entry name" value="ANL_N_sf"/>
</dbReference>
<dbReference type="InterPro" id="IPR025110">
    <property type="entry name" value="AMP-bd_C"/>
</dbReference>
<proteinExistence type="inferred from homology"/>
<reference evidence="4 5" key="2">
    <citation type="submission" date="2014-10" db="EMBL/GenBank/DDBJ databases">
        <title>Paracoccus sanguinis sp. nov., isolated from clinical specimens of New York State patients.</title>
        <authorList>
            <person name="Mingle L.A."/>
            <person name="Cole J.A."/>
            <person name="Lapierre P."/>
            <person name="Musser K.A."/>
        </authorList>
    </citation>
    <scope>NUCLEOTIDE SEQUENCE [LARGE SCALE GENOMIC DNA]</scope>
    <source>
        <strain evidence="4 5">5503</strain>
    </source>
</reference>
<dbReference type="NCBIfam" id="NF005702">
    <property type="entry name" value="PRK07514.1"/>
    <property type="match status" value="1"/>
</dbReference>
<dbReference type="Pfam" id="PF00501">
    <property type="entry name" value="AMP-binding"/>
    <property type="match status" value="1"/>
</dbReference>
<comment type="caution">
    <text evidence="4">The sequence shown here is derived from an EMBL/GenBank/DDBJ whole genome shotgun (WGS) entry which is preliminary data.</text>
</comment>
<evidence type="ECO:0000313" key="4">
    <source>
        <dbReference type="EMBL" id="KGJ19608.1"/>
    </source>
</evidence>
<dbReference type="GO" id="GO:0031956">
    <property type="term" value="F:medium-chain fatty acid-CoA ligase activity"/>
    <property type="evidence" value="ECO:0007669"/>
    <property type="project" value="TreeGrafter"/>
</dbReference>
<dbReference type="EMBL" id="JRKQ01000125">
    <property type="protein sequence ID" value="KGJ19608.1"/>
    <property type="molecule type" value="Genomic_DNA"/>
</dbReference>
<dbReference type="InterPro" id="IPR020845">
    <property type="entry name" value="AMP-binding_CS"/>
</dbReference>
<evidence type="ECO:0000259" key="3">
    <source>
        <dbReference type="Pfam" id="PF13193"/>
    </source>
</evidence>
<dbReference type="InterPro" id="IPR000873">
    <property type="entry name" value="AMP-dep_synth/lig_dom"/>
</dbReference>
<evidence type="ECO:0000313" key="5">
    <source>
        <dbReference type="Proteomes" id="UP000029858"/>
    </source>
</evidence>